<protein>
    <recommendedName>
        <fullName evidence="1">RNase H type-1 domain-containing protein</fullName>
    </recommendedName>
</protein>
<organism evidence="2">
    <name type="scientific">Sesamum angustifolium</name>
    <dbReference type="NCBI Taxonomy" id="2727405"/>
    <lineage>
        <taxon>Eukaryota</taxon>
        <taxon>Viridiplantae</taxon>
        <taxon>Streptophyta</taxon>
        <taxon>Embryophyta</taxon>
        <taxon>Tracheophyta</taxon>
        <taxon>Spermatophyta</taxon>
        <taxon>Magnoliopsida</taxon>
        <taxon>eudicotyledons</taxon>
        <taxon>Gunneridae</taxon>
        <taxon>Pentapetalae</taxon>
        <taxon>asterids</taxon>
        <taxon>lamiids</taxon>
        <taxon>Lamiales</taxon>
        <taxon>Pedaliaceae</taxon>
        <taxon>Sesamum</taxon>
    </lineage>
</organism>
<proteinExistence type="predicted"/>
<dbReference type="PANTHER" id="PTHR47074:SF48">
    <property type="entry name" value="POLYNUCLEOTIDYL TRANSFERASE, RIBONUCLEASE H-LIKE SUPERFAMILY PROTEIN"/>
    <property type="match status" value="1"/>
</dbReference>
<accession>A0AAW2QSX9</accession>
<dbReference type="EMBL" id="JACGWK010000002">
    <property type="protein sequence ID" value="KAL0370750.1"/>
    <property type="molecule type" value="Genomic_DNA"/>
</dbReference>
<dbReference type="GO" id="GO:0004523">
    <property type="term" value="F:RNA-DNA hybrid ribonuclease activity"/>
    <property type="evidence" value="ECO:0007669"/>
    <property type="project" value="InterPro"/>
</dbReference>
<comment type="caution">
    <text evidence="2">The sequence shown here is derived from an EMBL/GenBank/DDBJ whole genome shotgun (WGS) entry which is preliminary data.</text>
</comment>
<dbReference type="InterPro" id="IPR002156">
    <property type="entry name" value="RNaseH_domain"/>
</dbReference>
<dbReference type="InterPro" id="IPR036397">
    <property type="entry name" value="RNaseH_sf"/>
</dbReference>
<sequence length="232" mass="25146">MSCTLLSSAYLLDRFGDSPLFTSQLLSQDLWALENGCWQDLPRWMTTSFGCSYACVGPFGGVITKGQRGVLSRSLPAPPPGYIKINFDGATFRKGRELGVGMFARGNAGECLAWILKKLYILGDGEMAEELAARNAVLLAIRKEWPLVIFEGDCDVVISKILSPKSDISVIGPKVIDIRLFISGFHSCSFQFVSRAWNVVAHTLAQSTTGSLEGDSVFPPAVAPYVIADLSS</sequence>
<dbReference type="PANTHER" id="PTHR47074">
    <property type="entry name" value="BNAC02G40300D PROTEIN"/>
    <property type="match status" value="1"/>
</dbReference>
<dbReference type="GO" id="GO:0003676">
    <property type="term" value="F:nucleic acid binding"/>
    <property type="evidence" value="ECO:0007669"/>
    <property type="project" value="InterPro"/>
</dbReference>
<dbReference type="InterPro" id="IPR044730">
    <property type="entry name" value="RNase_H-like_dom_plant"/>
</dbReference>
<dbReference type="Gene3D" id="3.30.420.10">
    <property type="entry name" value="Ribonuclease H-like superfamily/Ribonuclease H"/>
    <property type="match status" value="1"/>
</dbReference>
<dbReference type="CDD" id="cd06222">
    <property type="entry name" value="RNase_H_like"/>
    <property type="match status" value="1"/>
</dbReference>
<reference evidence="2" key="2">
    <citation type="journal article" date="2024" name="Plant">
        <title>Genomic evolution and insights into agronomic trait innovations of Sesamum species.</title>
        <authorList>
            <person name="Miao H."/>
            <person name="Wang L."/>
            <person name="Qu L."/>
            <person name="Liu H."/>
            <person name="Sun Y."/>
            <person name="Le M."/>
            <person name="Wang Q."/>
            <person name="Wei S."/>
            <person name="Zheng Y."/>
            <person name="Lin W."/>
            <person name="Duan Y."/>
            <person name="Cao H."/>
            <person name="Xiong S."/>
            <person name="Wang X."/>
            <person name="Wei L."/>
            <person name="Li C."/>
            <person name="Ma Q."/>
            <person name="Ju M."/>
            <person name="Zhao R."/>
            <person name="Li G."/>
            <person name="Mu C."/>
            <person name="Tian Q."/>
            <person name="Mei H."/>
            <person name="Zhang T."/>
            <person name="Gao T."/>
            <person name="Zhang H."/>
        </authorList>
    </citation>
    <scope>NUCLEOTIDE SEQUENCE</scope>
    <source>
        <strain evidence="2">G01</strain>
    </source>
</reference>
<gene>
    <name evidence="2" type="ORF">Sangu_0393100</name>
</gene>
<dbReference type="Pfam" id="PF13456">
    <property type="entry name" value="RVT_3"/>
    <property type="match status" value="1"/>
</dbReference>
<dbReference type="InterPro" id="IPR052929">
    <property type="entry name" value="RNase_H-like_EbsB-rel"/>
</dbReference>
<dbReference type="SUPFAM" id="SSF53098">
    <property type="entry name" value="Ribonuclease H-like"/>
    <property type="match status" value="1"/>
</dbReference>
<dbReference type="AlphaFoldDB" id="A0AAW2QSX9"/>
<dbReference type="InterPro" id="IPR012337">
    <property type="entry name" value="RNaseH-like_sf"/>
</dbReference>
<evidence type="ECO:0000313" key="2">
    <source>
        <dbReference type="EMBL" id="KAL0370750.1"/>
    </source>
</evidence>
<evidence type="ECO:0000259" key="1">
    <source>
        <dbReference type="Pfam" id="PF13456"/>
    </source>
</evidence>
<reference evidence="2" key="1">
    <citation type="submission" date="2020-06" db="EMBL/GenBank/DDBJ databases">
        <authorList>
            <person name="Li T."/>
            <person name="Hu X."/>
            <person name="Zhang T."/>
            <person name="Song X."/>
            <person name="Zhang H."/>
            <person name="Dai N."/>
            <person name="Sheng W."/>
            <person name="Hou X."/>
            <person name="Wei L."/>
        </authorList>
    </citation>
    <scope>NUCLEOTIDE SEQUENCE</scope>
    <source>
        <strain evidence="2">G01</strain>
        <tissue evidence="2">Leaf</tissue>
    </source>
</reference>
<feature type="domain" description="RNase H type-1" evidence="1">
    <location>
        <begin position="86"/>
        <end position="207"/>
    </location>
</feature>
<name>A0AAW2QSX9_9LAMI</name>